<comment type="similarity">
    <text evidence="3">Belongs to the gas vesicle GvpF/GvpL family.</text>
</comment>
<dbReference type="EMBL" id="JBHSKP010000010">
    <property type="protein sequence ID" value="MFC5153526.1"/>
    <property type="molecule type" value="Genomic_DNA"/>
</dbReference>
<evidence type="ECO:0000256" key="2">
    <source>
        <dbReference type="ARBA" id="ARBA00035108"/>
    </source>
</evidence>
<accession>A0ABW0AKF9</accession>
<feature type="compositionally biased region" description="Gly residues" evidence="4">
    <location>
        <begin position="172"/>
        <end position="185"/>
    </location>
</feature>
<reference evidence="6" key="1">
    <citation type="journal article" date="2019" name="Int. J. Syst. Evol. Microbiol.">
        <title>The Global Catalogue of Microorganisms (GCM) 10K type strain sequencing project: providing services to taxonomists for standard genome sequencing and annotation.</title>
        <authorList>
            <consortium name="The Broad Institute Genomics Platform"/>
            <consortium name="The Broad Institute Genome Sequencing Center for Infectious Disease"/>
            <person name="Wu L."/>
            <person name="Ma J."/>
        </authorList>
    </citation>
    <scope>NUCLEOTIDE SEQUENCE [LARGE SCALE GENOMIC DNA]</scope>
    <source>
        <strain evidence="6">PCU 266</strain>
    </source>
</reference>
<evidence type="ECO:0000256" key="4">
    <source>
        <dbReference type="SAM" id="MobiDB-lite"/>
    </source>
</evidence>
<proteinExistence type="inferred from homology"/>
<gene>
    <name evidence="5" type="ORF">ACFPRH_17475</name>
</gene>
<evidence type="ECO:0000313" key="6">
    <source>
        <dbReference type="Proteomes" id="UP001596160"/>
    </source>
</evidence>
<dbReference type="PANTHER" id="PTHR36852">
    <property type="entry name" value="PROTEIN GVPL 2"/>
    <property type="match status" value="1"/>
</dbReference>
<organism evidence="5 6">
    <name type="scientific">Streptomyces amakusaensis</name>
    <dbReference type="NCBI Taxonomy" id="67271"/>
    <lineage>
        <taxon>Bacteria</taxon>
        <taxon>Bacillati</taxon>
        <taxon>Actinomycetota</taxon>
        <taxon>Actinomycetes</taxon>
        <taxon>Kitasatosporales</taxon>
        <taxon>Streptomycetaceae</taxon>
        <taxon>Streptomyces</taxon>
    </lineage>
</organism>
<name>A0ABW0AKF9_9ACTN</name>
<feature type="compositionally biased region" description="Low complexity" evidence="4">
    <location>
        <begin position="161"/>
        <end position="171"/>
    </location>
</feature>
<dbReference type="RefSeq" id="WP_344479467.1">
    <property type="nucleotide sequence ID" value="NZ_BAAASB010000012.1"/>
</dbReference>
<keyword evidence="6" id="KW-1185">Reference proteome</keyword>
<comment type="subcellular location">
    <subcellularLocation>
        <location evidence="2">Gas vesicle</location>
    </subcellularLocation>
</comment>
<keyword evidence="1" id="KW-0304">Gas vesicle</keyword>
<dbReference type="PANTHER" id="PTHR36852:SF1">
    <property type="entry name" value="PROTEIN GVPL 2"/>
    <property type="match status" value="1"/>
</dbReference>
<dbReference type="Proteomes" id="UP001596160">
    <property type="component" value="Unassembled WGS sequence"/>
</dbReference>
<sequence>MSTVRYAYAVTRPFRAPLPVALTGVAGAPAHTVAEGGLVAVVSSVPEADFAEIPLLRCLDDPARLAELTRAHENVVAALVSVTSPLPLPLATVRPDDDAVRELLAYGRARFLPTLERLDGRLEWGVTVYPEGPGRRTGEPVGAVPKLLHERLARHAEDVRTGPGTPRPGAAGESGGPGESGGSGGSGPVLLDAAYLVRRAACAAFVEEFNWLSPRAPGVRAVLSGPWAPYSFVTLAGGGSTAGSPRHPGGGIG</sequence>
<comment type="caution">
    <text evidence="5">The sequence shown here is derived from an EMBL/GenBank/DDBJ whole genome shotgun (WGS) entry which is preliminary data.</text>
</comment>
<feature type="region of interest" description="Disordered" evidence="4">
    <location>
        <begin position="156"/>
        <end position="185"/>
    </location>
</feature>
<evidence type="ECO:0000313" key="5">
    <source>
        <dbReference type="EMBL" id="MFC5153526.1"/>
    </source>
</evidence>
<protein>
    <submittedName>
        <fullName evidence="5">GvpL/GvpF family gas vesicle protein</fullName>
    </submittedName>
</protein>
<dbReference type="InterPro" id="IPR009430">
    <property type="entry name" value="GvpL/GvpF"/>
</dbReference>
<dbReference type="Pfam" id="PF06386">
    <property type="entry name" value="GvpL_GvpF"/>
    <property type="match status" value="2"/>
</dbReference>
<evidence type="ECO:0000256" key="1">
    <source>
        <dbReference type="ARBA" id="ARBA00022987"/>
    </source>
</evidence>
<evidence type="ECO:0000256" key="3">
    <source>
        <dbReference type="ARBA" id="ARBA00035643"/>
    </source>
</evidence>